<evidence type="ECO:0000313" key="2">
    <source>
        <dbReference type="EMBL" id="KJF17210.1"/>
    </source>
</evidence>
<evidence type="ECO:0000259" key="1">
    <source>
        <dbReference type="Pfam" id="PF13006"/>
    </source>
</evidence>
<evidence type="ECO:0000313" key="3">
    <source>
        <dbReference type="Proteomes" id="UP000032360"/>
    </source>
</evidence>
<dbReference type="EMBL" id="JXYS01000061">
    <property type="protein sequence ID" value="KJF17210.1"/>
    <property type="molecule type" value="Genomic_DNA"/>
</dbReference>
<sequence>MATFPQASCEEVMRHLTQGLAWQGTFSDSWQVQSKAGIYKARVKLGSAPMAELYKRVAKLLAIIQTKGTF</sequence>
<accession>A0A0D8HGT8</accession>
<name>A0A0D8HGT8_9ACTN</name>
<protein>
    <recommendedName>
        <fullName evidence="1">Transposase IS4 N-terminal domain-containing protein</fullName>
    </recommendedName>
</protein>
<reference evidence="2 3" key="1">
    <citation type="submission" date="2015-01" db="EMBL/GenBank/DDBJ databases">
        <title>Draft genome of the acidophilic iron oxidizer Acidithrix ferrooxidans strain Py-F3.</title>
        <authorList>
            <person name="Poehlein A."/>
            <person name="Eisen S."/>
            <person name="Schloemann M."/>
            <person name="Johnson B.D."/>
            <person name="Daniel R."/>
            <person name="Muehling M."/>
        </authorList>
    </citation>
    <scope>NUCLEOTIDE SEQUENCE [LARGE SCALE GENOMIC DNA]</scope>
    <source>
        <strain evidence="2 3">Py-F3</strain>
    </source>
</reference>
<gene>
    <name evidence="2" type="ORF">AXFE_19230</name>
</gene>
<dbReference type="Proteomes" id="UP000032360">
    <property type="component" value="Unassembled WGS sequence"/>
</dbReference>
<dbReference type="RefSeq" id="WP_052605576.1">
    <property type="nucleotide sequence ID" value="NZ_JXYS01000061.1"/>
</dbReference>
<proteinExistence type="predicted"/>
<dbReference type="Pfam" id="PF13006">
    <property type="entry name" value="Nterm_IS4"/>
    <property type="match status" value="1"/>
</dbReference>
<comment type="caution">
    <text evidence="2">The sequence shown here is derived from an EMBL/GenBank/DDBJ whole genome shotgun (WGS) entry which is preliminary data.</text>
</comment>
<keyword evidence="3" id="KW-1185">Reference proteome</keyword>
<dbReference type="InterPro" id="IPR024473">
    <property type="entry name" value="Transposases_IS4_N"/>
</dbReference>
<organism evidence="2 3">
    <name type="scientific">Acidithrix ferrooxidans</name>
    <dbReference type="NCBI Taxonomy" id="1280514"/>
    <lineage>
        <taxon>Bacteria</taxon>
        <taxon>Bacillati</taxon>
        <taxon>Actinomycetota</taxon>
        <taxon>Acidimicrobiia</taxon>
        <taxon>Acidimicrobiales</taxon>
        <taxon>Acidimicrobiaceae</taxon>
        <taxon>Acidithrix</taxon>
    </lineage>
</organism>
<dbReference type="AlphaFoldDB" id="A0A0D8HGT8"/>
<dbReference type="OrthoDB" id="477305at2"/>
<feature type="domain" description="Transposase IS4 N-terminal" evidence="1">
    <location>
        <begin position="1"/>
        <end position="54"/>
    </location>
</feature>